<name>A0A327M716_9PROT</name>
<dbReference type="Gene3D" id="3.90.76.10">
    <property type="entry name" value="Dipeptide-binding Protein, Domain 1"/>
    <property type="match status" value="1"/>
</dbReference>
<comment type="caution">
    <text evidence="4">The sequence shown here is derived from an EMBL/GenBank/DDBJ whole genome shotgun (WGS) entry which is preliminary data.</text>
</comment>
<dbReference type="SUPFAM" id="SSF53850">
    <property type="entry name" value="Periplasmic binding protein-like II"/>
    <property type="match status" value="1"/>
</dbReference>
<dbReference type="PANTHER" id="PTHR30290:SF83">
    <property type="entry name" value="ABC TRANSPORTER SUBSTRATE-BINDING PROTEIN"/>
    <property type="match status" value="1"/>
</dbReference>
<evidence type="ECO:0000313" key="4">
    <source>
        <dbReference type="EMBL" id="RAI58255.1"/>
    </source>
</evidence>
<dbReference type="EMBL" id="QLIX01000010">
    <property type="protein sequence ID" value="RAI58255.1"/>
    <property type="molecule type" value="Genomic_DNA"/>
</dbReference>
<comment type="similarity">
    <text evidence="2">Belongs to the bacterial solute-binding protein 5 family.</text>
</comment>
<comment type="subcellular location">
    <subcellularLocation>
        <location evidence="1">Periplasm</location>
    </subcellularLocation>
</comment>
<proteinExistence type="inferred from homology"/>
<protein>
    <submittedName>
        <fullName evidence="4">ABC transporter substrate-binding protein</fullName>
    </submittedName>
</protein>
<dbReference type="CDD" id="cd08495">
    <property type="entry name" value="PBP2_NikA_DppA_OppA_like_8"/>
    <property type="match status" value="1"/>
</dbReference>
<sequence length="541" mass="60665">MSLSRRALLGATGLASLPGLPEPWAIRPAAAQTERVLRYGISMADIPQTTGQPDRGAGAYQFTGHTLYDPLVAWEMDVADRPGRLVPGLATTWEADPADRRRWIFRLREGVRFHDGAAFDADAVIWNFEKVLNPQAPHFDNRQAAQVRPRLPSVAAWRKLDAMTVEVTTRTVDSIFPYQMLWFLISSPAQYERLGRSWERFAQEPSGTGPFRLARLVPRERAELVRNPDYWNPARRPKLDRLILVVAPEAVTRTNALLTGQLDLIETPAPDLVPRLRQAGMRITENVTPHVWNYHLSLLEGSPWRDLRLRRAANLAINRDEVVALMNGLAKPAVGVVDPASPWFGRPEFQVRTDIDAARKLLAEAGISRGSPLRTKFLIATGGSGQMLSMPMNEYIQSAWREVGIEVEFQAVELEVLYTCWRQGAAGEIARQGQVTANNVAYVTSDPLYALIRFFHSKQVAPTGVNWSHYSDPETDRLIDAALTTFDPAEVDRLMARVHERVVDQALLVFVVHDTNPHALGKAVRGYTQAQHWFQDLTTLA</sequence>
<dbReference type="Gene3D" id="3.10.105.10">
    <property type="entry name" value="Dipeptide-binding Protein, Domain 3"/>
    <property type="match status" value="1"/>
</dbReference>
<dbReference type="Gene3D" id="3.40.190.10">
    <property type="entry name" value="Periplasmic binding protein-like II"/>
    <property type="match status" value="1"/>
</dbReference>
<evidence type="ECO:0000313" key="5">
    <source>
        <dbReference type="Proteomes" id="UP000249065"/>
    </source>
</evidence>
<dbReference type="InterPro" id="IPR006311">
    <property type="entry name" value="TAT_signal"/>
</dbReference>
<evidence type="ECO:0000259" key="3">
    <source>
        <dbReference type="Pfam" id="PF00496"/>
    </source>
</evidence>
<dbReference type="GO" id="GO:0015833">
    <property type="term" value="P:peptide transport"/>
    <property type="evidence" value="ECO:0007669"/>
    <property type="project" value="TreeGrafter"/>
</dbReference>
<evidence type="ECO:0000256" key="2">
    <source>
        <dbReference type="ARBA" id="ARBA00005695"/>
    </source>
</evidence>
<dbReference type="GO" id="GO:0030288">
    <property type="term" value="C:outer membrane-bounded periplasmic space"/>
    <property type="evidence" value="ECO:0007669"/>
    <property type="project" value="UniProtKB-ARBA"/>
</dbReference>
<dbReference type="OrthoDB" id="9773508at2"/>
<gene>
    <name evidence="4" type="ORF">DOO78_14660</name>
</gene>
<dbReference type="GO" id="GO:1904680">
    <property type="term" value="F:peptide transmembrane transporter activity"/>
    <property type="evidence" value="ECO:0007669"/>
    <property type="project" value="TreeGrafter"/>
</dbReference>
<dbReference type="PIRSF" id="PIRSF002741">
    <property type="entry name" value="MppA"/>
    <property type="match status" value="1"/>
</dbReference>
<dbReference type="PROSITE" id="PS51318">
    <property type="entry name" value="TAT"/>
    <property type="match status" value="1"/>
</dbReference>
<organism evidence="4 5">
    <name type="scientific">Roseicella frigidaeris</name>
    <dbReference type="NCBI Taxonomy" id="2230885"/>
    <lineage>
        <taxon>Bacteria</taxon>
        <taxon>Pseudomonadati</taxon>
        <taxon>Pseudomonadota</taxon>
        <taxon>Alphaproteobacteria</taxon>
        <taxon>Acetobacterales</taxon>
        <taxon>Roseomonadaceae</taxon>
        <taxon>Roseicella</taxon>
    </lineage>
</organism>
<dbReference type="InterPro" id="IPR039424">
    <property type="entry name" value="SBP_5"/>
</dbReference>
<dbReference type="InterPro" id="IPR000914">
    <property type="entry name" value="SBP_5_dom"/>
</dbReference>
<keyword evidence="5" id="KW-1185">Reference proteome</keyword>
<dbReference type="Pfam" id="PF00496">
    <property type="entry name" value="SBP_bac_5"/>
    <property type="match status" value="1"/>
</dbReference>
<dbReference type="Proteomes" id="UP000249065">
    <property type="component" value="Unassembled WGS sequence"/>
</dbReference>
<dbReference type="RefSeq" id="WP_111470596.1">
    <property type="nucleotide sequence ID" value="NZ_QLIX01000010.1"/>
</dbReference>
<dbReference type="AlphaFoldDB" id="A0A327M716"/>
<dbReference type="GO" id="GO:0043190">
    <property type="term" value="C:ATP-binding cassette (ABC) transporter complex"/>
    <property type="evidence" value="ECO:0007669"/>
    <property type="project" value="InterPro"/>
</dbReference>
<dbReference type="InterPro" id="IPR030678">
    <property type="entry name" value="Peptide/Ni-bd"/>
</dbReference>
<dbReference type="PANTHER" id="PTHR30290">
    <property type="entry name" value="PERIPLASMIC BINDING COMPONENT OF ABC TRANSPORTER"/>
    <property type="match status" value="1"/>
</dbReference>
<accession>A0A327M716</accession>
<feature type="domain" description="Solute-binding protein family 5" evidence="3">
    <location>
        <begin position="85"/>
        <end position="459"/>
    </location>
</feature>
<reference evidence="5" key="1">
    <citation type="submission" date="2018-06" db="EMBL/GenBank/DDBJ databases">
        <authorList>
            <person name="Khan S.A."/>
        </authorList>
    </citation>
    <scope>NUCLEOTIDE SEQUENCE [LARGE SCALE GENOMIC DNA]</scope>
    <source>
        <strain evidence="5">DB-1506</strain>
    </source>
</reference>
<evidence type="ECO:0000256" key="1">
    <source>
        <dbReference type="ARBA" id="ARBA00004418"/>
    </source>
</evidence>